<organism evidence="9 10">
    <name type="scientific">Methylocapsa polymorpha</name>
    <dbReference type="NCBI Taxonomy" id="3080828"/>
    <lineage>
        <taxon>Bacteria</taxon>
        <taxon>Pseudomonadati</taxon>
        <taxon>Pseudomonadota</taxon>
        <taxon>Alphaproteobacteria</taxon>
        <taxon>Hyphomicrobiales</taxon>
        <taxon>Beijerinckiaceae</taxon>
        <taxon>Methylocapsa</taxon>
    </lineage>
</organism>
<dbReference type="InterPro" id="IPR052904">
    <property type="entry name" value="Acyl-CoA_dehydrogenase-like"/>
</dbReference>
<keyword evidence="5" id="KW-0560">Oxidoreductase</keyword>
<evidence type="ECO:0000259" key="7">
    <source>
        <dbReference type="Pfam" id="PF02770"/>
    </source>
</evidence>
<dbReference type="Pfam" id="PF18158">
    <property type="entry name" value="AidB_N"/>
    <property type="match status" value="1"/>
</dbReference>
<dbReference type="Proteomes" id="UP001626536">
    <property type="component" value="Chromosome"/>
</dbReference>
<dbReference type="PROSITE" id="PS00073">
    <property type="entry name" value="ACYL_COA_DH_2"/>
    <property type="match status" value="1"/>
</dbReference>
<evidence type="ECO:0000259" key="8">
    <source>
        <dbReference type="Pfam" id="PF18158"/>
    </source>
</evidence>
<evidence type="ECO:0000256" key="3">
    <source>
        <dbReference type="ARBA" id="ARBA00022630"/>
    </source>
</evidence>
<evidence type="ECO:0000259" key="6">
    <source>
        <dbReference type="Pfam" id="PF00441"/>
    </source>
</evidence>
<dbReference type="EMBL" id="CP136862">
    <property type="protein sequence ID" value="WOJ89559.1"/>
    <property type="molecule type" value="Genomic_DNA"/>
</dbReference>
<dbReference type="Pfam" id="PF02770">
    <property type="entry name" value="Acyl-CoA_dh_M"/>
    <property type="match status" value="1"/>
</dbReference>
<dbReference type="PANTHER" id="PTHR42707">
    <property type="entry name" value="ACYL-COA DEHYDROGENASE"/>
    <property type="match status" value="1"/>
</dbReference>
<evidence type="ECO:0000313" key="10">
    <source>
        <dbReference type="Proteomes" id="UP001626536"/>
    </source>
</evidence>
<feature type="domain" description="Acyl-CoA oxidase/dehydrogenase middle" evidence="7">
    <location>
        <begin position="183"/>
        <end position="274"/>
    </location>
</feature>
<dbReference type="SUPFAM" id="SSF56645">
    <property type="entry name" value="Acyl-CoA dehydrogenase NM domain-like"/>
    <property type="match status" value="1"/>
</dbReference>
<dbReference type="SUPFAM" id="SSF47203">
    <property type="entry name" value="Acyl-CoA dehydrogenase C-terminal domain-like"/>
    <property type="match status" value="1"/>
</dbReference>
<name>A0ABZ0HQJ6_9HYPH</name>
<dbReference type="InterPro" id="IPR006091">
    <property type="entry name" value="Acyl-CoA_Oxase/DH_mid-dom"/>
</dbReference>
<dbReference type="InterPro" id="IPR036250">
    <property type="entry name" value="AcylCo_DH-like_C"/>
</dbReference>
<evidence type="ECO:0000313" key="9">
    <source>
        <dbReference type="EMBL" id="WOJ89559.1"/>
    </source>
</evidence>
<dbReference type="InterPro" id="IPR006089">
    <property type="entry name" value="Acyl-CoA_DH_CS"/>
</dbReference>
<keyword evidence="10" id="KW-1185">Reference proteome</keyword>
<reference evidence="9 10" key="1">
    <citation type="submission" date="2023-10" db="EMBL/GenBank/DDBJ databases">
        <title>Novel methanotroph of the genus Methylocapsa from a subarctic wetland.</title>
        <authorList>
            <person name="Belova S.E."/>
            <person name="Oshkin I.Y."/>
            <person name="Miroshnikov K."/>
            <person name="Dedysh S.N."/>
        </authorList>
    </citation>
    <scope>NUCLEOTIDE SEQUENCE [LARGE SCALE GENOMIC DNA]</scope>
    <source>
        <strain evidence="9 10">RX1</strain>
    </source>
</reference>
<gene>
    <name evidence="9" type="ORF">RZS28_17520</name>
</gene>
<dbReference type="InterPro" id="IPR009100">
    <property type="entry name" value="AcylCoA_DH/oxidase_NM_dom_sf"/>
</dbReference>
<comment type="cofactor">
    <cofactor evidence="1 5">
        <name>FAD</name>
        <dbReference type="ChEBI" id="CHEBI:57692"/>
    </cofactor>
</comment>
<evidence type="ECO:0000256" key="5">
    <source>
        <dbReference type="RuleBase" id="RU362125"/>
    </source>
</evidence>
<comment type="similarity">
    <text evidence="2 5">Belongs to the acyl-CoA dehydrogenase family.</text>
</comment>
<keyword evidence="4 5" id="KW-0274">FAD</keyword>
<feature type="domain" description="Adaptive response protein AidB N-terminal" evidence="8">
    <location>
        <begin position="14"/>
        <end position="168"/>
    </location>
</feature>
<protein>
    <submittedName>
        <fullName evidence="9">Acyl-CoA dehydrogenase family protein</fullName>
    </submittedName>
</protein>
<dbReference type="Gene3D" id="6.10.250.600">
    <property type="match status" value="1"/>
</dbReference>
<dbReference type="InterPro" id="IPR009075">
    <property type="entry name" value="AcylCo_DH/oxidase_C"/>
</dbReference>
<keyword evidence="3 5" id="KW-0285">Flavoprotein</keyword>
<proteinExistence type="inferred from homology"/>
<dbReference type="Gene3D" id="2.40.110.20">
    <property type="match status" value="1"/>
</dbReference>
<evidence type="ECO:0000256" key="4">
    <source>
        <dbReference type="ARBA" id="ARBA00022827"/>
    </source>
</evidence>
<dbReference type="Gene3D" id="1.20.140.10">
    <property type="entry name" value="Butyryl-CoA Dehydrogenase, subunit A, domain 3"/>
    <property type="match status" value="1"/>
</dbReference>
<accession>A0ABZ0HQJ6</accession>
<dbReference type="InterPro" id="IPR041504">
    <property type="entry name" value="AidB_N"/>
</dbReference>
<evidence type="ECO:0000256" key="1">
    <source>
        <dbReference type="ARBA" id="ARBA00001974"/>
    </source>
</evidence>
<dbReference type="RefSeq" id="WP_407339006.1">
    <property type="nucleotide sequence ID" value="NZ_CP136862.1"/>
</dbReference>
<evidence type="ECO:0000256" key="2">
    <source>
        <dbReference type="ARBA" id="ARBA00009347"/>
    </source>
</evidence>
<dbReference type="Pfam" id="PF00441">
    <property type="entry name" value="Acyl-CoA_dh_1"/>
    <property type="match status" value="1"/>
</dbReference>
<feature type="domain" description="Acyl-CoA dehydrogenase/oxidase C-terminal" evidence="6">
    <location>
        <begin position="285"/>
        <end position="439"/>
    </location>
</feature>
<dbReference type="PANTHER" id="PTHR42707:SF3">
    <property type="entry name" value="ACYL-COA DEHYDROGENASE AIDB-RELATED"/>
    <property type="match status" value="1"/>
</dbReference>
<sequence length="541" mass="58810">MAEVAGGFEAASFNQTPPFENIDLFATDLPLREALARACVDASATGLLEFGKDFGSEETFDLGRLANQVPPRLHIVDAKGDRADRIEFHPAYHALMQKSMAAGLHCSSWEPGETKTTERAARLYMATQVEAGHLCPTTMTNAGLAALAASPELHEAWAPRILSRDYDSRMKPWFEKCAVTLGMGMTERQSGTDVRATMSQAKPQNGHYEITGHKWFMSAPMSDAFLVLAQAPGGLTCFLLPRFRPDGSVNALRFQRLKDKLGNRSNASSEVEFHAAYAERVGAEGEGVRSIIRMVQLTRLDCAVAAAGQMRMGLAQAAHHARHRSVFQRRLMEQPAMRAVLADLALESEANTALVFRLTRAYDRARRDEAEAAYARLMTPAVKYLVAKSAPSFIYETLECLGGNGYVEDLPMARLYREAPLNAIWEGSGTVMALDVLRAFRQSREAAEAVIDRLAAAAGAPGRATADAIKQNLDAKDLESRARFVAEKLARLGALAALHEADGNLAEAYAATRLQGAPRATWGASDLASVQSLVLSRALSQ</sequence>